<evidence type="ECO:0000313" key="4">
    <source>
        <dbReference type="EMBL" id="RKP05347.1"/>
    </source>
</evidence>
<dbReference type="PROSITE" id="PS50294">
    <property type="entry name" value="WD_REPEATS_REGION"/>
    <property type="match status" value="1"/>
</dbReference>
<dbReference type="Pfam" id="PF00400">
    <property type="entry name" value="WD40"/>
    <property type="match status" value="1"/>
</dbReference>
<dbReference type="InterPro" id="IPR036322">
    <property type="entry name" value="WD40_repeat_dom_sf"/>
</dbReference>
<evidence type="ECO:0000256" key="1">
    <source>
        <dbReference type="ARBA" id="ARBA00022574"/>
    </source>
</evidence>
<gene>
    <name evidence="4" type="ORF">THASP1DRAFT_32812</name>
</gene>
<dbReference type="Proteomes" id="UP000271241">
    <property type="component" value="Unassembled WGS sequence"/>
</dbReference>
<feature type="repeat" description="WD" evidence="3">
    <location>
        <begin position="431"/>
        <end position="470"/>
    </location>
</feature>
<dbReference type="STRING" id="78915.A0A4P9XI52"/>
<dbReference type="InterPro" id="IPR015943">
    <property type="entry name" value="WD40/YVTN_repeat-like_dom_sf"/>
</dbReference>
<keyword evidence="1 3" id="KW-0853">WD repeat</keyword>
<name>A0A4P9XI52_9FUNG</name>
<accession>A0A4P9XI52</accession>
<dbReference type="InterPro" id="IPR006594">
    <property type="entry name" value="LisH"/>
</dbReference>
<dbReference type="PANTHER" id="PTHR19848:SF8">
    <property type="entry name" value="F-BOX AND WD REPEAT DOMAIN CONTAINING 7"/>
    <property type="match status" value="1"/>
</dbReference>
<keyword evidence="2" id="KW-0677">Repeat</keyword>
<organism evidence="4 5">
    <name type="scientific">Thamnocephalis sphaerospora</name>
    <dbReference type="NCBI Taxonomy" id="78915"/>
    <lineage>
        <taxon>Eukaryota</taxon>
        <taxon>Fungi</taxon>
        <taxon>Fungi incertae sedis</taxon>
        <taxon>Zoopagomycota</taxon>
        <taxon>Zoopagomycotina</taxon>
        <taxon>Zoopagomycetes</taxon>
        <taxon>Zoopagales</taxon>
        <taxon>Sigmoideomycetaceae</taxon>
        <taxon>Thamnocephalis</taxon>
    </lineage>
</organism>
<dbReference type="Gene3D" id="2.130.10.10">
    <property type="entry name" value="YVTN repeat-like/Quinoprotein amine dehydrogenase"/>
    <property type="match status" value="2"/>
</dbReference>
<dbReference type="SMART" id="SM00320">
    <property type="entry name" value="WD40"/>
    <property type="match status" value="4"/>
</dbReference>
<evidence type="ECO:0000256" key="3">
    <source>
        <dbReference type="PROSITE-ProRule" id="PRU00221"/>
    </source>
</evidence>
<dbReference type="InterPro" id="IPR001680">
    <property type="entry name" value="WD40_rpt"/>
</dbReference>
<proteinExistence type="predicted"/>
<evidence type="ECO:0000256" key="2">
    <source>
        <dbReference type="ARBA" id="ARBA00022737"/>
    </source>
</evidence>
<dbReference type="PROSITE" id="PS50896">
    <property type="entry name" value="LISH"/>
    <property type="match status" value="1"/>
</dbReference>
<dbReference type="OrthoDB" id="1932312at2759"/>
<keyword evidence="5" id="KW-1185">Reference proteome</keyword>
<protein>
    <submittedName>
        <fullName evidence="4">WD40-repeat-containing domain protein</fullName>
    </submittedName>
</protein>
<dbReference type="EMBL" id="KZ993163">
    <property type="protein sequence ID" value="RKP05347.1"/>
    <property type="molecule type" value="Genomic_DNA"/>
</dbReference>
<dbReference type="PANTHER" id="PTHR19848">
    <property type="entry name" value="WD40 REPEAT PROTEIN"/>
    <property type="match status" value="1"/>
</dbReference>
<dbReference type="AlphaFoldDB" id="A0A4P9XI52"/>
<dbReference type="SUPFAM" id="SSF50978">
    <property type="entry name" value="WD40 repeat-like"/>
    <property type="match status" value="1"/>
</dbReference>
<reference evidence="5" key="1">
    <citation type="journal article" date="2018" name="Nat. Microbiol.">
        <title>Leveraging single-cell genomics to expand the fungal tree of life.</title>
        <authorList>
            <person name="Ahrendt S.R."/>
            <person name="Quandt C.A."/>
            <person name="Ciobanu D."/>
            <person name="Clum A."/>
            <person name="Salamov A."/>
            <person name="Andreopoulos B."/>
            <person name="Cheng J.F."/>
            <person name="Woyke T."/>
            <person name="Pelin A."/>
            <person name="Henrissat B."/>
            <person name="Reynolds N.K."/>
            <person name="Benny G.L."/>
            <person name="Smith M.E."/>
            <person name="James T.Y."/>
            <person name="Grigoriev I.V."/>
        </authorList>
    </citation>
    <scope>NUCLEOTIDE SEQUENCE [LARGE SCALE GENOMIC DNA]</scope>
    <source>
        <strain evidence="5">RSA 1356</strain>
    </source>
</reference>
<evidence type="ECO:0000313" key="5">
    <source>
        <dbReference type="Proteomes" id="UP000271241"/>
    </source>
</evidence>
<sequence length="470" mass="51238">MNATDSAQLRAHQLVRQFLRLQGYETTLRAFQDEAVEVLATCPRDTQALTPLEDLLRETAERESGKRSAYSTAHGQVSLEDEQLMCLDASHLLQPESGPCKDHEFSSNVIATQTVAEPVRGIVTSHVDRVLRFTPLVCKAKQQGDLHDEALQQVQHALGAQDAVVLSMDVHPNRPHWLLTSSMDGAVAIIDLKAGQTMARWKDHTKYAVCARFIVAPTTNDDWMASAGHDGRLNIYRLASSAGDAVQDTAETTITVVADASGAGNRLSGSSAPYVLHKQHQFRTAIESFCTLPGAESQDSEDASDAADAPEVVIALRSDPYLRYLQLDSGHERRFSINADPLDTHVSFSILDLAVSPCGRYIAAATDKQPTGLVVVYARAQNRQVASWFVASVPAFSRSRCAWLGQRVVAALGDEHVYLLEVGCDAPRVAWPAHSAAVRCLAVDTELRHLVTGGFDSRLRTWSFAATEAT</sequence>
<dbReference type="PROSITE" id="PS50082">
    <property type="entry name" value="WD_REPEATS_2"/>
    <property type="match status" value="1"/>
</dbReference>